<comment type="caution">
    <text evidence="2">The sequence shown here is derived from an EMBL/GenBank/DDBJ whole genome shotgun (WGS) entry which is preliminary data.</text>
</comment>
<dbReference type="RefSeq" id="WP_418508310.1">
    <property type="nucleotide sequence ID" value="NZ_CP183080.1"/>
</dbReference>
<keyword evidence="1" id="KW-0812">Transmembrane</keyword>
<feature type="transmembrane region" description="Helical" evidence="1">
    <location>
        <begin position="67"/>
        <end position="87"/>
    </location>
</feature>
<accession>A0ABT7MTB5</accession>
<reference evidence="2 3" key="1">
    <citation type="submission" date="2023-06" db="EMBL/GenBank/DDBJ databases">
        <title>Influencing factors and mechanism of Cr(VI) reduction by facultative anaerobic Exiguobacterium sp. PY14.</title>
        <authorList>
            <person name="Zou L."/>
        </authorList>
    </citation>
    <scope>NUCLEOTIDE SEQUENCE [LARGE SCALE GENOMIC DNA]</scope>
    <source>
        <strain evidence="2 3">PY14</strain>
    </source>
</reference>
<proteinExistence type="predicted"/>
<evidence type="ECO:0000313" key="2">
    <source>
        <dbReference type="EMBL" id="MDL5378433.1"/>
    </source>
</evidence>
<feature type="transmembrane region" description="Helical" evidence="1">
    <location>
        <begin position="33"/>
        <end position="55"/>
    </location>
</feature>
<keyword evidence="1" id="KW-1133">Transmembrane helix</keyword>
<gene>
    <name evidence="2" type="ORF">QR695_15705</name>
</gene>
<dbReference type="EMBL" id="JASWER010000035">
    <property type="protein sequence ID" value="MDL5378433.1"/>
    <property type="molecule type" value="Genomic_DNA"/>
</dbReference>
<keyword evidence="1" id="KW-0472">Membrane</keyword>
<sequence length="417" mass="48315">MFITISLLLSLSIILLVVFIGSSYKINPMNLGSTWFIIFSVSFLLTVILVLYFFLTESENSFENFRYILISTTAIIALVSLLISSFLSRQTIKLHQNTQKMSKNNQDISFVMDLIKNNYQLLKDKENNIDNLIVSLDAAFIGKSFFFNEIASRFHNFLKSRQSSFPIDAIQTGSRNDNKFFKRLESILLKDSEDDSYKLLVAYFSLNEEKTSYIFKLLSPSIQNKASGNVTFLNFAQEKVNIEQYIEEFLSQSEIIDLMGRDISTLNFEQIKPVMERIFNEHYDQIGHFFRNSYRVVKFINQLSKNEKNEDLNFRKTYLGILRSYYSESVLIAIYYNSIFTNKGLGYSQELACSDFFGDETDLTNDDPIHVRKDQFYFGSKDLKTIKKLFISVPNDSTETTTNPIDIESIKTAFDRA</sequence>
<protein>
    <submittedName>
        <fullName evidence="2">Phage abortive infection protein</fullName>
    </submittedName>
</protein>
<organism evidence="2 3">
    <name type="scientific">Exiguobacterium mexicanum</name>
    <dbReference type="NCBI Taxonomy" id="340146"/>
    <lineage>
        <taxon>Bacteria</taxon>
        <taxon>Bacillati</taxon>
        <taxon>Bacillota</taxon>
        <taxon>Bacilli</taxon>
        <taxon>Bacillales</taxon>
        <taxon>Bacillales Family XII. Incertae Sedis</taxon>
        <taxon>Exiguobacterium</taxon>
    </lineage>
</organism>
<evidence type="ECO:0000313" key="3">
    <source>
        <dbReference type="Proteomes" id="UP001230807"/>
    </source>
</evidence>
<keyword evidence="3" id="KW-1185">Reference proteome</keyword>
<dbReference type="Proteomes" id="UP001230807">
    <property type="component" value="Unassembled WGS sequence"/>
</dbReference>
<evidence type="ECO:0000256" key="1">
    <source>
        <dbReference type="SAM" id="Phobius"/>
    </source>
</evidence>
<name>A0ABT7MTB5_9BACL</name>
<dbReference type="InterPro" id="IPR031709">
    <property type="entry name" value="PutAbiC"/>
</dbReference>
<dbReference type="Pfam" id="PF16872">
    <property type="entry name" value="putAbiC"/>
    <property type="match status" value="1"/>
</dbReference>